<dbReference type="EMBL" id="QUNO01000002">
    <property type="protein sequence ID" value="REH53986.1"/>
    <property type="molecule type" value="Genomic_DNA"/>
</dbReference>
<dbReference type="InterPro" id="IPR037045">
    <property type="entry name" value="S8pro/Inhibitor_I9_sf"/>
</dbReference>
<organism evidence="9 10">
    <name type="scientific">Kutzneria buriramensis</name>
    <dbReference type="NCBI Taxonomy" id="1045776"/>
    <lineage>
        <taxon>Bacteria</taxon>
        <taxon>Bacillati</taxon>
        <taxon>Actinomycetota</taxon>
        <taxon>Actinomycetes</taxon>
        <taxon>Pseudonocardiales</taxon>
        <taxon>Pseudonocardiaceae</taxon>
        <taxon>Kutzneria</taxon>
    </lineage>
</organism>
<dbReference type="PROSITE" id="PS51892">
    <property type="entry name" value="SUBTILASE"/>
    <property type="match status" value="1"/>
</dbReference>
<dbReference type="InterPro" id="IPR023828">
    <property type="entry name" value="Peptidase_S8_Ser-AS"/>
</dbReference>
<evidence type="ECO:0000256" key="2">
    <source>
        <dbReference type="ARBA" id="ARBA00022670"/>
    </source>
</evidence>
<feature type="domain" description="Peptidase S8/S53" evidence="7">
    <location>
        <begin position="183"/>
        <end position="500"/>
    </location>
</feature>
<sequence>MRLSSRNARLALAAVTVGGLLATSPAGSSLAATDDTGQQPVIVVLSDQLAAAATPQDTGSRRQQADDAQNAVLGRLAGAAPRNVEHYTLGNAFAATVTGAQAAALSRDPAVATVVPDRKVAVAKPAAGKPSGGAAEPKAANLQPPNALCPTDPAKPLLEPQALATVHAASADGTPSAADIATGAGVKVAVIGDQMDPHAPDFIRPDGSPVFVDYQDFSGTGTQTTTAEGEAFGDASMIAAQGTVVHDLSKFVNAKHPLPAGCTIVLRGVAPDASLVGLNWDNPDGTSDSSILQAIDYAVTVDHVDVINESLGGNVYPDNLARSAVRAFNDQAVRAGVTVVTATGDSGGTSTISNLAADPQVIAVGASTNFQASMQAGATGTPLSTNGKWLDNGIAPFSSSGISQAGRTIDLVAPGNDDWAACAPAFSGCTDFNTPPKPTDLLLFGGTSESAPITAGTAALVIQAYRNSHHGRTPTPAVVKELLTGTAHDLGMPSDEQGAGLLDARTAVDAARGQGQFTLSTSQVTFEGAPGTSHTALVRVTNTGKTPTTVSAAGRTFRTQSDQTQTIPFDARALPTYASTTGAASAYKKVTFDVPPGAQRLAASIAWKGDAKTVNGASVTPVAVLVLLTPDGTFATSSQPQSATVSANFAGVDVPSPVAGRWTAVIVSPASAAGYTGDVQLRTTTEQTAPYGRVTPSTLTLAPGQTVPVAITMPTPASGGDADYDVAFSGSGGQRTVVGAVVRSVVRDTFAGTITGGNGRSNAPSQTLTYDFDVPVGKKDVDVSTQFPAGGGVVAGLLVDPHGEVADINSTKGAGLQLTVADPIPGRWRYVIVVQGPVSGTATTTPFTGRIQFDQVSVAADPLPLRLPAGKPTTVAVTVHNTGVEPISVGIDPRTTAQQTLPMALTPDSGPAEFDVPPIAGPNYLVPPETSKITFAATMSTPMQLLAQSPAAGFELVSDPHAANPTVVVQEPTGFVGPGEWGTAVQPFGPFGAAPAPVGHAKLTATMVTAGFDAAVTSSTGDPVREPGSPVAIPVGGTATITVTFTPPSSGSVVSGHLNIVTVPLSKTTTAGNALPQLGTGEVLARVPYHYVVS</sequence>
<feature type="signal peptide" evidence="6">
    <location>
        <begin position="1"/>
        <end position="31"/>
    </location>
</feature>
<proteinExistence type="inferred from homology"/>
<feature type="chain" id="PRO_5017609461" evidence="6">
    <location>
        <begin position="32"/>
        <end position="1094"/>
    </location>
</feature>
<dbReference type="PROSITE" id="PS00138">
    <property type="entry name" value="SUBTILASE_SER"/>
    <property type="match status" value="1"/>
</dbReference>
<dbReference type="OrthoDB" id="3403864at2"/>
<evidence type="ECO:0000256" key="5">
    <source>
        <dbReference type="PROSITE-ProRule" id="PRU01240"/>
    </source>
</evidence>
<dbReference type="RefSeq" id="WP_116173089.1">
    <property type="nucleotide sequence ID" value="NZ_CP144375.1"/>
</dbReference>
<evidence type="ECO:0000313" key="10">
    <source>
        <dbReference type="Proteomes" id="UP000256269"/>
    </source>
</evidence>
<evidence type="ECO:0000256" key="4">
    <source>
        <dbReference type="ARBA" id="ARBA00022825"/>
    </source>
</evidence>
<dbReference type="PRINTS" id="PR00723">
    <property type="entry name" value="SUBTILISIN"/>
</dbReference>
<keyword evidence="2" id="KW-0645">Protease</keyword>
<dbReference type="SUPFAM" id="SSF52743">
    <property type="entry name" value="Subtilisin-like"/>
    <property type="match status" value="1"/>
</dbReference>
<comment type="similarity">
    <text evidence="1 5">Belongs to the peptidase S8 family.</text>
</comment>
<keyword evidence="4" id="KW-0720">Serine protease</keyword>
<keyword evidence="10" id="KW-1185">Reference proteome</keyword>
<feature type="domain" description="Inhibitor I9" evidence="8">
    <location>
        <begin position="41"/>
        <end position="121"/>
    </location>
</feature>
<dbReference type="PANTHER" id="PTHR43806:SF11">
    <property type="entry name" value="CEREVISIN-RELATED"/>
    <property type="match status" value="1"/>
</dbReference>
<dbReference type="Proteomes" id="UP000256269">
    <property type="component" value="Unassembled WGS sequence"/>
</dbReference>
<evidence type="ECO:0000256" key="3">
    <source>
        <dbReference type="ARBA" id="ARBA00022801"/>
    </source>
</evidence>
<dbReference type="InterPro" id="IPR010259">
    <property type="entry name" value="S8pro/Inhibitor_I9"/>
</dbReference>
<dbReference type="Gene3D" id="3.30.70.80">
    <property type="entry name" value="Peptidase S8 propeptide/proteinase inhibitor I9"/>
    <property type="match status" value="1"/>
</dbReference>
<keyword evidence="3" id="KW-0378">Hydrolase</keyword>
<dbReference type="AlphaFoldDB" id="A0A3E0I633"/>
<evidence type="ECO:0000256" key="6">
    <source>
        <dbReference type="SAM" id="SignalP"/>
    </source>
</evidence>
<evidence type="ECO:0000259" key="7">
    <source>
        <dbReference type="Pfam" id="PF00082"/>
    </source>
</evidence>
<comment type="caution">
    <text evidence="5">Lacks conserved residue(s) required for the propagation of feature annotation.</text>
</comment>
<evidence type="ECO:0000256" key="1">
    <source>
        <dbReference type="ARBA" id="ARBA00011073"/>
    </source>
</evidence>
<evidence type="ECO:0000313" key="9">
    <source>
        <dbReference type="EMBL" id="REH53986.1"/>
    </source>
</evidence>
<dbReference type="GO" id="GO:0004252">
    <property type="term" value="F:serine-type endopeptidase activity"/>
    <property type="evidence" value="ECO:0007669"/>
    <property type="project" value="InterPro"/>
</dbReference>
<dbReference type="InterPro" id="IPR050131">
    <property type="entry name" value="Peptidase_S8_subtilisin-like"/>
</dbReference>
<gene>
    <name evidence="9" type="ORF">BCF44_102218</name>
</gene>
<name>A0A3E0I633_9PSEU</name>
<accession>A0A3E0I633</accession>
<comment type="caution">
    <text evidence="9">The sequence shown here is derived from an EMBL/GenBank/DDBJ whole genome shotgun (WGS) entry which is preliminary data.</text>
</comment>
<dbReference type="InterPro" id="IPR015500">
    <property type="entry name" value="Peptidase_S8_subtilisin-rel"/>
</dbReference>
<dbReference type="GO" id="GO:0006508">
    <property type="term" value="P:proteolysis"/>
    <property type="evidence" value="ECO:0007669"/>
    <property type="project" value="UniProtKB-KW"/>
</dbReference>
<reference evidence="9 10" key="1">
    <citation type="submission" date="2018-08" db="EMBL/GenBank/DDBJ databases">
        <title>Genomic Encyclopedia of Archaeal and Bacterial Type Strains, Phase II (KMG-II): from individual species to whole genera.</title>
        <authorList>
            <person name="Goeker M."/>
        </authorList>
    </citation>
    <scope>NUCLEOTIDE SEQUENCE [LARGE SCALE GENOMIC DNA]</scope>
    <source>
        <strain evidence="9 10">DSM 45791</strain>
    </source>
</reference>
<dbReference type="Pfam" id="PF05922">
    <property type="entry name" value="Inhibitor_I9"/>
    <property type="match status" value="1"/>
</dbReference>
<dbReference type="InterPro" id="IPR036852">
    <property type="entry name" value="Peptidase_S8/S53_dom_sf"/>
</dbReference>
<protein>
    <submittedName>
        <fullName evidence="9">Peptidase inhibitor I9</fullName>
    </submittedName>
</protein>
<evidence type="ECO:0000259" key="8">
    <source>
        <dbReference type="Pfam" id="PF05922"/>
    </source>
</evidence>
<dbReference type="InterPro" id="IPR000209">
    <property type="entry name" value="Peptidase_S8/S53_dom"/>
</dbReference>
<dbReference type="PANTHER" id="PTHR43806">
    <property type="entry name" value="PEPTIDASE S8"/>
    <property type="match status" value="1"/>
</dbReference>
<dbReference type="Pfam" id="PF00082">
    <property type="entry name" value="Peptidase_S8"/>
    <property type="match status" value="1"/>
</dbReference>
<keyword evidence="6" id="KW-0732">Signal</keyword>
<dbReference type="Gene3D" id="3.40.50.200">
    <property type="entry name" value="Peptidase S8/S53 domain"/>
    <property type="match status" value="1"/>
</dbReference>